<reference evidence="2" key="1">
    <citation type="submission" date="2022-07" db="EMBL/GenBank/DDBJ databases">
        <title>Genome analysis of Parmales, a sister group of diatoms, reveals the evolutionary specialization of diatoms from phago-mixotrophs to photoautotrophs.</title>
        <authorList>
            <person name="Ban H."/>
            <person name="Sato S."/>
            <person name="Yoshikawa S."/>
            <person name="Kazumasa Y."/>
            <person name="Nakamura Y."/>
            <person name="Ichinomiya M."/>
            <person name="Saitoh K."/>
            <person name="Sato N."/>
            <person name="Blanc-Mathieu R."/>
            <person name="Endo H."/>
            <person name="Kuwata A."/>
            <person name="Ogata H."/>
        </authorList>
    </citation>
    <scope>NUCLEOTIDE SEQUENCE</scope>
</reference>
<dbReference type="Pfam" id="PF02622">
    <property type="entry name" value="DUF179"/>
    <property type="match status" value="1"/>
</dbReference>
<protein>
    <submittedName>
        <fullName evidence="2">Uncharacterized protein</fullName>
    </submittedName>
</protein>
<evidence type="ECO:0000313" key="2">
    <source>
        <dbReference type="EMBL" id="GMH65204.1"/>
    </source>
</evidence>
<feature type="compositionally biased region" description="Low complexity" evidence="1">
    <location>
        <begin position="7"/>
        <end position="17"/>
    </location>
</feature>
<sequence length="178" mass="19189">LTKLIISGSFSSGSESESSNDEDHEYLSRMFSSDFQAKFKSAFGSDGVAYVGGPDMQHLPAILLHGQPGLPGSVELSPGANIYTGGIEAAVDSVLAGNSDPKDYKFFVGRKVFAPGFLEAYCRTGTYAPIHAPRAVVLRQCLSLPKPLFHEVLSLCGGEMEEISKIEILKRTDLREDS</sequence>
<dbReference type="Gene3D" id="3.40.1740.10">
    <property type="entry name" value="VC0467-like"/>
    <property type="match status" value="1"/>
</dbReference>
<evidence type="ECO:0000313" key="3">
    <source>
        <dbReference type="Proteomes" id="UP001165082"/>
    </source>
</evidence>
<dbReference type="InterPro" id="IPR003774">
    <property type="entry name" value="AlgH-like"/>
</dbReference>
<dbReference type="PANTHER" id="PTHR31984:SF17">
    <property type="entry name" value="TRANSCRIPTIONAL REGULATOR"/>
    <property type="match status" value="1"/>
</dbReference>
<gene>
    <name evidence="2" type="ORF">TrRE_jg5145</name>
</gene>
<proteinExistence type="predicted"/>
<name>A0A9W7A3L1_9STRA</name>
<dbReference type="Proteomes" id="UP001165082">
    <property type="component" value="Unassembled WGS sequence"/>
</dbReference>
<keyword evidence="3" id="KW-1185">Reference proteome</keyword>
<dbReference type="OrthoDB" id="272750at2759"/>
<dbReference type="PANTHER" id="PTHR31984">
    <property type="entry name" value="TRANSPORTER, PUTATIVE (DUF179)-RELATED"/>
    <property type="match status" value="1"/>
</dbReference>
<dbReference type="EMBL" id="BRXZ01003942">
    <property type="protein sequence ID" value="GMH65204.1"/>
    <property type="molecule type" value="Genomic_DNA"/>
</dbReference>
<dbReference type="SUPFAM" id="SSF143456">
    <property type="entry name" value="VC0467-like"/>
    <property type="match status" value="1"/>
</dbReference>
<feature type="region of interest" description="Disordered" evidence="1">
    <location>
        <begin position="1"/>
        <end position="21"/>
    </location>
</feature>
<dbReference type="AlphaFoldDB" id="A0A9W7A3L1"/>
<organism evidence="2 3">
    <name type="scientific">Triparma retinervis</name>
    <dbReference type="NCBI Taxonomy" id="2557542"/>
    <lineage>
        <taxon>Eukaryota</taxon>
        <taxon>Sar</taxon>
        <taxon>Stramenopiles</taxon>
        <taxon>Ochrophyta</taxon>
        <taxon>Bolidophyceae</taxon>
        <taxon>Parmales</taxon>
        <taxon>Triparmaceae</taxon>
        <taxon>Triparma</taxon>
    </lineage>
</organism>
<evidence type="ECO:0000256" key="1">
    <source>
        <dbReference type="SAM" id="MobiDB-lite"/>
    </source>
</evidence>
<feature type="non-terminal residue" evidence="2">
    <location>
        <position position="178"/>
    </location>
</feature>
<accession>A0A9W7A3L1</accession>
<comment type="caution">
    <text evidence="2">The sequence shown here is derived from an EMBL/GenBank/DDBJ whole genome shotgun (WGS) entry which is preliminary data.</text>
</comment>